<feature type="compositionally biased region" description="Basic and acidic residues" evidence="3">
    <location>
        <begin position="433"/>
        <end position="449"/>
    </location>
</feature>
<keyword evidence="4" id="KW-0472">Membrane</keyword>
<evidence type="ECO:0008006" key="7">
    <source>
        <dbReference type="Google" id="ProtNLM"/>
    </source>
</evidence>
<dbReference type="Pfam" id="PF24681">
    <property type="entry name" value="Kelch_KLHDC2_KLHL20_DRC7"/>
    <property type="match status" value="1"/>
</dbReference>
<keyword evidence="2" id="KW-0677">Repeat</keyword>
<evidence type="ECO:0000256" key="1">
    <source>
        <dbReference type="ARBA" id="ARBA00022441"/>
    </source>
</evidence>
<dbReference type="Gene3D" id="2.120.10.80">
    <property type="entry name" value="Kelch-type beta propeller"/>
    <property type="match status" value="1"/>
</dbReference>
<gene>
    <name evidence="5" type="ORF">BGZ97_004090</name>
</gene>
<dbReference type="InterPro" id="IPR011043">
    <property type="entry name" value="Gal_Oxase/kelch_b-propeller"/>
</dbReference>
<evidence type="ECO:0000256" key="3">
    <source>
        <dbReference type="SAM" id="MobiDB-lite"/>
    </source>
</evidence>
<reference evidence="5" key="1">
    <citation type="journal article" date="2020" name="Fungal Divers.">
        <title>Resolving the Mortierellaceae phylogeny through synthesis of multi-gene phylogenetics and phylogenomics.</title>
        <authorList>
            <person name="Vandepol N."/>
            <person name="Liber J."/>
            <person name="Desiro A."/>
            <person name="Na H."/>
            <person name="Kennedy M."/>
            <person name="Barry K."/>
            <person name="Grigoriev I.V."/>
            <person name="Miller A.N."/>
            <person name="O'Donnell K."/>
            <person name="Stajich J.E."/>
            <person name="Bonito G."/>
        </authorList>
    </citation>
    <scope>NUCLEOTIDE SEQUENCE</scope>
    <source>
        <strain evidence="5">NVP60</strain>
    </source>
</reference>
<feature type="region of interest" description="Disordered" evidence="3">
    <location>
        <begin position="1"/>
        <end position="42"/>
    </location>
</feature>
<dbReference type="OrthoDB" id="432528at2759"/>
<keyword evidence="4" id="KW-0812">Transmembrane</keyword>
<sequence length="610" mass="65572">MSPSTSMAAKPTQMPAAQTKPSTSTSPDPGQPLPQYPSQGTTSALINNNSEWLMIFNRTVYTYTFRNARWSQPTLVPSLNDNPNMPMVTDPTQSQVYIINGFVNVTNDGVLGAMRYDPSVPTVMNPMRESTRLPLDGGYAAVWSTLLNVVVVSGGFLRSTQPTNSDFLYEFNPQNPTFLSMGGTNSPEARYGHCMVEAYNGSQIILFGGADKDNEPLADLHILDVETLTWTQQKVDHPPQGRAYPCCAVTNDMFVAWSGAKWDKNDEGFKVIDEEITIVFNLKTKQWQSTFSPDHVVLPPTSTSVHGNTSAETETGKAHPTASATKLPGQHDVSIEAVVGGAVAGLAVVLVSTAGILYFFRMKGKKTGWAWKALRKSDDSPPPPPPQPPMGDHQSLTSAAVAPAGSSAEDDAERGRSSHGGDDDSDSEDYHDDVERNSNSRGAGTRDDATTSLKSKALSGYGFGVKKHKFVQLESANSSEVGPIFQMVQIHNPSDILSSSSLSSSQEKQQQKQQEESLMSPTTVCLIPYSPTASPITPHRSALSNTSIMSVAAAFAASSKTPSAQTNVTVPSELDEQWAAAAIALATEGETRVERGEEKPSGVGQEGWLH</sequence>
<feature type="transmembrane region" description="Helical" evidence="4">
    <location>
        <begin position="337"/>
        <end position="360"/>
    </location>
</feature>
<dbReference type="Proteomes" id="UP000823405">
    <property type="component" value="Unassembled WGS sequence"/>
</dbReference>
<feature type="compositionally biased region" description="Polar residues" evidence="3">
    <location>
        <begin position="300"/>
        <end position="313"/>
    </location>
</feature>
<evidence type="ECO:0000313" key="5">
    <source>
        <dbReference type="EMBL" id="KAG0322777.1"/>
    </source>
</evidence>
<feature type="compositionally biased region" description="Basic and acidic residues" evidence="3">
    <location>
        <begin position="413"/>
        <end position="422"/>
    </location>
</feature>
<comment type="caution">
    <text evidence="5">The sequence shown here is derived from an EMBL/GenBank/DDBJ whole genome shotgun (WGS) entry which is preliminary data.</text>
</comment>
<feature type="region of interest" description="Disordered" evidence="3">
    <location>
        <begin position="298"/>
        <end position="327"/>
    </location>
</feature>
<dbReference type="PANTHER" id="PTHR46093:SF18">
    <property type="entry name" value="FIBRONECTIN TYPE-III DOMAIN-CONTAINING PROTEIN"/>
    <property type="match status" value="1"/>
</dbReference>
<feature type="region of interest" description="Disordered" evidence="3">
    <location>
        <begin position="374"/>
        <end position="451"/>
    </location>
</feature>
<feature type="region of interest" description="Disordered" evidence="3">
    <location>
        <begin position="496"/>
        <end position="519"/>
    </location>
</feature>
<keyword evidence="1" id="KW-0880">Kelch repeat</keyword>
<organism evidence="5 6">
    <name type="scientific">Linnemannia gamsii</name>
    <dbReference type="NCBI Taxonomy" id="64522"/>
    <lineage>
        <taxon>Eukaryota</taxon>
        <taxon>Fungi</taxon>
        <taxon>Fungi incertae sedis</taxon>
        <taxon>Mucoromycota</taxon>
        <taxon>Mortierellomycotina</taxon>
        <taxon>Mortierellomycetes</taxon>
        <taxon>Mortierellales</taxon>
        <taxon>Mortierellaceae</taxon>
        <taxon>Linnemannia</taxon>
    </lineage>
</organism>
<evidence type="ECO:0000256" key="2">
    <source>
        <dbReference type="ARBA" id="ARBA00022737"/>
    </source>
</evidence>
<feature type="region of interest" description="Disordered" evidence="3">
    <location>
        <begin position="589"/>
        <end position="610"/>
    </location>
</feature>
<feature type="compositionally biased region" description="Low complexity" evidence="3">
    <location>
        <begin position="497"/>
        <end position="508"/>
    </location>
</feature>
<name>A0A9P6UWH7_9FUNG</name>
<dbReference type="PANTHER" id="PTHR46093">
    <property type="entry name" value="ACYL-COA-BINDING DOMAIN-CONTAINING PROTEIN 5"/>
    <property type="match status" value="1"/>
</dbReference>
<accession>A0A9P6UWH7</accession>
<evidence type="ECO:0000256" key="4">
    <source>
        <dbReference type="SAM" id="Phobius"/>
    </source>
</evidence>
<protein>
    <recommendedName>
        <fullName evidence="7">Galactose oxidase</fullName>
    </recommendedName>
</protein>
<proteinExistence type="predicted"/>
<keyword evidence="6" id="KW-1185">Reference proteome</keyword>
<dbReference type="AlphaFoldDB" id="A0A9P6UWH7"/>
<dbReference type="SUPFAM" id="SSF50965">
    <property type="entry name" value="Galactose oxidase, central domain"/>
    <property type="match status" value="1"/>
</dbReference>
<dbReference type="InterPro" id="IPR015915">
    <property type="entry name" value="Kelch-typ_b-propeller"/>
</dbReference>
<feature type="compositionally biased region" description="Basic and acidic residues" evidence="3">
    <location>
        <begin position="589"/>
        <end position="600"/>
    </location>
</feature>
<dbReference type="EMBL" id="JAAAIN010000020">
    <property type="protein sequence ID" value="KAG0322777.1"/>
    <property type="molecule type" value="Genomic_DNA"/>
</dbReference>
<keyword evidence="4" id="KW-1133">Transmembrane helix</keyword>
<feature type="compositionally biased region" description="Pro residues" evidence="3">
    <location>
        <begin position="380"/>
        <end position="389"/>
    </location>
</feature>
<evidence type="ECO:0000313" key="6">
    <source>
        <dbReference type="Proteomes" id="UP000823405"/>
    </source>
</evidence>
<feature type="compositionally biased region" description="Acidic residues" evidence="3">
    <location>
        <begin position="423"/>
        <end position="432"/>
    </location>
</feature>
<feature type="compositionally biased region" description="Polar residues" evidence="3">
    <location>
        <begin position="15"/>
        <end position="28"/>
    </location>
</feature>